<evidence type="ECO:0000256" key="2">
    <source>
        <dbReference type="SAM" id="SignalP"/>
    </source>
</evidence>
<dbReference type="Gene3D" id="3.40.50.1820">
    <property type="entry name" value="alpha/beta hydrolase"/>
    <property type="match status" value="1"/>
</dbReference>
<reference evidence="5" key="1">
    <citation type="submission" date="2019-11" db="EMBL/GenBank/DDBJ databases">
        <title>Isolation and characterization of a novel species in the genus Sulfuriferula.</title>
        <authorList>
            <person name="Mochizuki J."/>
            <person name="Kojima H."/>
            <person name="Fukui M."/>
        </authorList>
    </citation>
    <scope>NUCLEOTIDE SEQUENCE [LARGE SCALE GENOMIC DNA]</scope>
    <source>
        <strain evidence="5">SGTM</strain>
    </source>
</reference>
<dbReference type="GO" id="GO:0006508">
    <property type="term" value="P:proteolysis"/>
    <property type="evidence" value="ECO:0007669"/>
    <property type="project" value="InterPro"/>
</dbReference>
<sequence length="469" mass="51035">MTHPAILRLILSAFIYTIGLNAALASADESNIAPIASLNEEVVNVPGDAQSPAMLVVTILKPDGPGPFPLAVMNHGASGTTHPELEPRYYHTNSAYYFLSRGYAVVLPMMRGFSGSQGKQRADGCVQEELGLSNAKDIRAVIDYMVTKPYIDRNQIVVAGQSFGGWNTLAFGTLNYPGVKGLINFVGGIAVSNCTATQFVLAQSAERYATKTSVPSLWFYGDNDSKFSPPVWQGMFDHYTSAGGRAQLVAFGRFMTDSHNLLGFPEGMRIWVPKVDSFLSSIGMPNAITHPEYLPVEFPPASHYAAIDDVNAVPYLNDAGRQTYQKYLTEPLPKVFVFSTKGLAASFVGGFDPLGRALRACQQHRQICQVYAADNDVTWVRPTPAPIPTNFAPISDESAVPYLTPAGRIGYEKYLTLNKPKAFVVAPDGAWTASTQGDDPILSAMLTCKKTHQHCQYYAVDDSVVWPVK</sequence>
<keyword evidence="2" id="KW-0732">Signal</keyword>
<dbReference type="Proteomes" id="UP000463939">
    <property type="component" value="Chromosome"/>
</dbReference>
<dbReference type="RefSeq" id="WP_162084471.1">
    <property type="nucleotide sequence ID" value="NZ_AP021881.1"/>
</dbReference>
<dbReference type="InterPro" id="IPR029058">
    <property type="entry name" value="AB_hydrolase_fold"/>
</dbReference>
<dbReference type="AlphaFoldDB" id="A0A809S8I4"/>
<dbReference type="SUPFAM" id="SSF53474">
    <property type="entry name" value="alpha/beta-Hydrolases"/>
    <property type="match status" value="1"/>
</dbReference>
<feature type="domain" description="Peptidase S9 prolyl oligopeptidase catalytic" evidence="3">
    <location>
        <begin position="94"/>
        <end position="171"/>
    </location>
</feature>
<dbReference type="GO" id="GO:0008236">
    <property type="term" value="F:serine-type peptidase activity"/>
    <property type="evidence" value="ECO:0007669"/>
    <property type="project" value="InterPro"/>
</dbReference>
<evidence type="ECO:0000313" key="4">
    <source>
        <dbReference type="EMBL" id="BBP00553.1"/>
    </source>
</evidence>
<organism evidence="4 5">
    <name type="scientific">Sulfuriferula nivalis</name>
    <dbReference type="NCBI Taxonomy" id="2675298"/>
    <lineage>
        <taxon>Bacteria</taxon>
        <taxon>Pseudomonadati</taxon>
        <taxon>Pseudomonadota</taxon>
        <taxon>Betaproteobacteria</taxon>
        <taxon>Nitrosomonadales</taxon>
        <taxon>Sulfuricellaceae</taxon>
        <taxon>Sulfuriferula</taxon>
    </lineage>
</organism>
<feature type="signal peptide" evidence="2">
    <location>
        <begin position="1"/>
        <end position="27"/>
    </location>
</feature>
<dbReference type="Pfam" id="PF00326">
    <property type="entry name" value="Peptidase_S9"/>
    <property type="match status" value="1"/>
</dbReference>
<evidence type="ECO:0000256" key="1">
    <source>
        <dbReference type="ARBA" id="ARBA00022801"/>
    </source>
</evidence>
<feature type="chain" id="PRO_5032978231" description="Peptidase S9 prolyl oligopeptidase catalytic domain-containing protein" evidence="2">
    <location>
        <begin position="28"/>
        <end position="469"/>
    </location>
</feature>
<accession>A0A809S8I4</accession>
<keyword evidence="1" id="KW-0378">Hydrolase</keyword>
<gene>
    <name evidence="4" type="ORF">SFSGTM_12610</name>
</gene>
<evidence type="ECO:0000259" key="3">
    <source>
        <dbReference type="Pfam" id="PF00326"/>
    </source>
</evidence>
<protein>
    <recommendedName>
        <fullName evidence="3">Peptidase S9 prolyl oligopeptidase catalytic domain-containing protein</fullName>
    </recommendedName>
</protein>
<dbReference type="GO" id="GO:0052689">
    <property type="term" value="F:carboxylic ester hydrolase activity"/>
    <property type="evidence" value="ECO:0007669"/>
    <property type="project" value="UniProtKB-ARBA"/>
</dbReference>
<keyword evidence="5" id="KW-1185">Reference proteome</keyword>
<name>A0A809S8I4_9PROT</name>
<dbReference type="InterPro" id="IPR050261">
    <property type="entry name" value="FrsA_esterase"/>
</dbReference>
<evidence type="ECO:0000313" key="5">
    <source>
        <dbReference type="Proteomes" id="UP000463939"/>
    </source>
</evidence>
<dbReference type="KEGG" id="sniv:SFSGTM_12610"/>
<dbReference type="EMBL" id="AP021881">
    <property type="protein sequence ID" value="BBP00553.1"/>
    <property type="molecule type" value="Genomic_DNA"/>
</dbReference>
<dbReference type="PANTHER" id="PTHR22946:SF9">
    <property type="entry name" value="POLYKETIDE TRANSFERASE AF380"/>
    <property type="match status" value="1"/>
</dbReference>
<proteinExistence type="predicted"/>
<dbReference type="PANTHER" id="PTHR22946">
    <property type="entry name" value="DIENELACTONE HYDROLASE DOMAIN-CONTAINING PROTEIN-RELATED"/>
    <property type="match status" value="1"/>
</dbReference>
<dbReference type="InterPro" id="IPR001375">
    <property type="entry name" value="Peptidase_S9_cat"/>
</dbReference>